<dbReference type="Proteomes" id="UP000225706">
    <property type="component" value="Unassembled WGS sequence"/>
</dbReference>
<dbReference type="OrthoDB" id="6133115at2759"/>
<comment type="caution">
    <text evidence="2">The sequence shown here is derived from an EMBL/GenBank/DDBJ whole genome shotgun (WGS) entry which is preliminary data.</text>
</comment>
<dbReference type="PANTHER" id="PTHR47510:SF3">
    <property type="entry name" value="ENDO_EXONUCLEASE_PHOSPHATASE DOMAIN-CONTAINING PROTEIN"/>
    <property type="match status" value="1"/>
</dbReference>
<evidence type="ECO:0000313" key="2">
    <source>
        <dbReference type="EMBL" id="PFX25345.1"/>
    </source>
</evidence>
<protein>
    <recommendedName>
        <fullName evidence="1">Endonuclease/exonuclease/phosphatase domain-containing protein</fullName>
    </recommendedName>
</protein>
<dbReference type="Gene3D" id="3.30.720.50">
    <property type="match status" value="1"/>
</dbReference>
<dbReference type="EMBL" id="LSMT01000153">
    <property type="protein sequence ID" value="PFX25345.1"/>
    <property type="molecule type" value="Genomic_DNA"/>
</dbReference>
<gene>
    <name evidence="2" type="ORF">AWC38_SpisGene10012</name>
</gene>
<organism evidence="2 3">
    <name type="scientific">Stylophora pistillata</name>
    <name type="common">Smooth cauliflower coral</name>
    <dbReference type="NCBI Taxonomy" id="50429"/>
    <lineage>
        <taxon>Eukaryota</taxon>
        <taxon>Metazoa</taxon>
        <taxon>Cnidaria</taxon>
        <taxon>Anthozoa</taxon>
        <taxon>Hexacorallia</taxon>
        <taxon>Scleractinia</taxon>
        <taxon>Astrocoeniina</taxon>
        <taxon>Pocilloporidae</taxon>
        <taxon>Stylophora</taxon>
    </lineage>
</organism>
<dbReference type="InterPro" id="IPR013783">
    <property type="entry name" value="Ig-like_fold"/>
</dbReference>
<dbReference type="InterPro" id="IPR005135">
    <property type="entry name" value="Endo/exonuclease/phosphatase"/>
</dbReference>
<sequence length="935" mass="105486">MISFEQVLKDLIAEKVTPLLRYTDLKYASNETPRNLTTGKLCIAPTEASFSVFTAESLTRGIQSEEANFMVTTKDATGLTTYSEIDKVAVEVTSVRKGIKNIPVVIKDMKDGGYSVFYRPNAVNWRLQGFIQSTRRANPRKSLQTANLKIRKPTVLGETSKFQATGKDSLNNVFDCPWSCGRHLVSSPHAKGCNTINTISSRLRYYANSTSCFQQIRLFISGDISLNPGPLTRSQSAKSKDISDRLYPILHGELSSFKGLKIGHLNVNGLLSKIHDVKVLLLALKLDVLAISETHLRCKTKDEDIYIPGYKIARRDRSDGRKGGGSLIYFSEVLNAYDSSDLSSNSCLEATWIDLSFHSQRLLIGSIYRPPDCSSFFNEFPVVMENLWRKRSNIILLGDFNVNLSSSCDASLKRKFTNLLCKFNLKNVIDVPTRITGDSSSLIDLIITSVPSKISGHGACNPGISDHHLVYASVNLRRISMKPKLKLVRDFKRVDIKALQHEFASAPWFICDIFDDIDDCVWAWEALYKFIINEHIPLRKAKVRSNSLPWMSSPLRKELNKRYNLLLKAQKTPRGSLEWFAYKKQRNYCTKLLRSAEISYWNNKLTNAKSSGEFWSLVRSFQEEKRKCKRAEMLTKDIEWMFDGSQIVAFDSEINMQIEIAYEDDNSIVPIVSEDGDLKFNLKTMTMKDPYGDESKIERVDLRKVANQNQVFKLTCSQRPATEVVEQSPLPTTLFLGFKDGSILILAKCKVVHVVLHISPITEKGTRENKVRENTLLSSLKDGTLKTDLKDIGVKALATEPEGIPAWLRKENADLLADPIADIINQSFTEQRLPQSWKEADIVPIPKQKPIKDVNEHLRPISLTPDLSRISEEYVVEYIEPAILAKVDEHQYGTVPGSNSTIALISMIHAWLTATDGNGATSVVRVPYRPDFFQV</sequence>
<dbReference type="PANTHER" id="PTHR47510">
    <property type="entry name" value="REVERSE TRANSCRIPTASE DOMAIN-CONTAINING PROTEIN"/>
    <property type="match status" value="1"/>
</dbReference>
<dbReference type="SUPFAM" id="SSF81296">
    <property type="entry name" value="E set domains"/>
    <property type="match status" value="1"/>
</dbReference>
<proteinExistence type="predicted"/>
<accession>A0A2B4SA72</accession>
<dbReference type="InterPro" id="IPR014756">
    <property type="entry name" value="Ig_E-set"/>
</dbReference>
<evidence type="ECO:0000259" key="1">
    <source>
        <dbReference type="Pfam" id="PF14529"/>
    </source>
</evidence>
<dbReference type="Gene3D" id="3.60.10.10">
    <property type="entry name" value="Endonuclease/exonuclease/phosphatase"/>
    <property type="match status" value="1"/>
</dbReference>
<name>A0A2B4SA72_STYPI</name>
<dbReference type="SUPFAM" id="SSF56219">
    <property type="entry name" value="DNase I-like"/>
    <property type="match status" value="1"/>
</dbReference>
<dbReference type="InterPro" id="IPR037197">
    <property type="entry name" value="WWE_dom_sf"/>
</dbReference>
<dbReference type="Pfam" id="PF14529">
    <property type="entry name" value="Exo_endo_phos_2"/>
    <property type="match status" value="1"/>
</dbReference>
<dbReference type="AlphaFoldDB" id="A0A2B4SA72"/>
<dbReference type="InterPro" id="IPR036691">
    <property type="entry name" value="Endo/exonu/phosph_ase_sf"/>
</dbReference>
<reference evidence="3" key="1">
    <citation type="journal article" date="2017" name="bioRxiv">
        <title>Comparative analysis of the genomes of Stylophora pistillata and Acropora digitifera provides evidence for extensive differences between species of corals.</title>
        <authorList>
            <person name="Voolstra C.R."/>
            <person name="Li Y."/>
            <person name="Liew Y.J."/>
            <person name="Baumgarten S."/>
            <person name="Zoccola D."/>
            <person name="Flot J.-F."/>
            <person name="Tambutte S."/>
            <person name="Allemand D."/>
            <person name="Aranda M."/>
        </authorList>
    </citation>
    <scope>NUCLEOTIDE SEQUENCE [LARGE SCALE GENOMIC DNA]</scope>
</reference>
<feature type="domain" description="Endonuclease/exonuclease/phosphatase" evidence="1">
    <location>
        <begin position="363"/>
        <end position="470"/>
    </location>
</feature>
<keyword evidence="3" id="KW-1185">Reference proteome</keyword>
<evidence type="ECO:0000313" key="3">
    <source>
        <dbReference type="Proteomes" id="UP000225706"/>
    </source>
</evidence>
<dbReference type="GO" id="GO:0003824">
    <property type="term" value="F:catalytic activity"/>
    <property type="evidence" value="ECO:0007669"/>
    <property type="project" value="InterPro"/>
</dbReference>
<dbReference type="Gene3D" id="2.60.40.10">
    <property type="entry name" value="Immunoglobulins"/>
    <property type="match status" value="1"/>
</dbReference>